<dbReference type="NCBIfam" id="TIGR02396">
    <property type="entry name" value="diverge_rpsU"/>
    <property type="match status" value="1"/>
</dbReference>
<proteinExistence type="inferred from homology"/>
<gene>
    <name evidence="8" type="ORF">E2L05_08190</name>
</gene>
<keyword evidence="5" id="KW-0446">Lipid-binding</keyword>
<evidence type="ECO:0000256" key="2">
    <source>
        <dbReference type="ARBA" id="ARBA00010766"/>
    </source>
</evidence>
<dbReference type="InterPro" id="IPR012762">
    <property type="entry name" value="Ubiq_biosynth_COQ9"/>
</dbReference>
<dbReference type="OrthoDB" id="7201143at2"/>
<evidence type="ECO:0000256" key="3">
    <source>
        <dbReference type="ARBA" id="ARBA00022688"/>
    </source>
</evidence>
<dbReference type="Proteomes" id="UP000294562">
    <property type="component" value="Unassembled WGS sequence"/>
</dbReference>
<dbReference type="Gene3D" id="1.10.357.10">
    <property type="entry name" value="Tetracycline Repressor, domain 2"/>
    <property type="match status" value="1"/>
</dbReference>
<reference evidence="8 9" key="1">
    <citation type="submission" date="2019-03" db="EMBL/GenBank/DDBJ databases">
        <title>Rhodobacteraceae bacterium SM1902, a new member of the family Rhodobacteraceae isolated from Yantai.</title>
        <authorList>
            <person name="Sun Y."/>
        </authorList>
    </citation>
    <scope>NUCLEOTIDE SEQUENCE [LARGE SCALE GENOMIC DNA]</scope>
    <source>
        <strain evidence="8 9">SM1902</strain>
    </source>
</reference>
<accession>A0A4R6AYX1</accession>
<dbReference type="EMBL" id="SMZO01000014">
    <property type="protein sequence ID" value="TDL89072.1"/>
    <property type="molecule type" value="Genomic_DNA"/>
</dbReference>
<dbReference type="RefSeq" id="WP_133342435.1">
    <property type="nucleotide sequence ID" value="NZ_SMZO01000014.1"/>
</dbReference>
<comment type="similarity">
    <text evidence="2">Belongs to the COQ9 family.</text>
</comment>
<evidence type="ECO:0000256" key="4">
    <source>
        <dbReference type="ARBA" id="ARBA00022946"/>
    </source>
</evidence>
<feature type="domain" description="COQ9 C-terminal" evidence="7">
    <location>
        <begin position="120"/>
        <end position="189"/>
    </location>
</feature>
<evidence type="ECO:0000256" key="6">
    <source>
        <dbReference type="ARBA" id="ARBA00058104"/>
    </source>
</evidence>
<dbReference type="AlphaFoldDB" id="A0A4R6AYX1"/>
<dbReference type="GO" id="GO:0008289">
    <property type="term" value="F:lipid binding"/>
    <property type="evidence" value="ECO:0007669"/>
    <property type="project" value="UniProtKB-KW"/>
</dbReference>
<organism evidence="8 9">
    <name type="scientific">Meridianimarinicoccus aquatilis</name>
    <dbReference type="NCBI Taxonomy" id="2552766"/>
    <lineage>
        <taxon>Bacteria</taxon>
        <taxon>Pseudomonadati</taxon>
        <taxon>Pseudomonadota</taxon>
        <taxon>Alphaproteobacteria</taxon>
        <taxon>Rhodobacterales</taxon>
        <taxon>Paracoccaceae</taxon>
        <taxon>Meridianimarinicoccus</taxon>
    </lineage>
</organism>
<comment type="function">
    <text evidence="6">Membrane-associated protein that warps the membrane surface to access and bind aromatic isoprenes with high specificity, including ubiquinone (CoQ) isoprene intermediates and presents them directly to COQ7, therefore facilitating the COQ7-mediated hydroxylase step. Participates in the biosynthesis of coenzyme Q, also named ubiquinone, an essential lipid-soluble electron transporter for aerobic cellular respiration.</text>
</comment>
<evidence type="ECO:0000256" key="1">
    <source>
        <dbReference type="ARBA" id="ARBA00004749"/>
    </source>
</evidence>
<evidence type="ECO:0000313" key="8">
    <source>
        <dbReference type="EMBL" id="TDL89072.1"/>
    </source>
</evidence>
<evidence type="ECO:0000313" key="9">
    <source>
        <dbReference type="Proteomes" id="UP000294562"/>
    </source>
</evidence>
<keyword evidence="9" id="KW-1185">Reference proteome</keyword>
<comment type="caution">
    <text evidence="8">The sequence shown here is derived from an EMBL/GenBank/DDBJ whole genome shotgun (WGS) entry which is preliminary data.</text>
</comment>
<sequence length="233" mass="26246">MTQDASQQDTVTARLLGAITPHVPFDGWSHKAFRMASADAKIDQATADAVCPRGAVDLAIAYHKAGDDEMGRRLRMADLSEMRFRDRVAAAVRFRLEAVEDKELVRRGSTLFALPMYAGDGAKLVWGTVDRIWDVLGDKSEDYNWYTKRGTLAGVYSATVLYWLGDDSDDHARTWAFLDRRVDDVMQIEKAKAKVRENSLLKPLLSRSDWALGWIKAPKKTPRSDMPGSWQRP</sequence>
<keyword evidence="3" id="KW-0831">Ubiquinone biosynthesis</keyword>
<name>A0A4R6AYX1_9RHOB</name>
<dbReference type="PANTHER" id="PTHR21427:SF19">
    <property type="entry name" value="UBIQUINONE BIOSYNTHESIS PROTEIN COQ9, MITOCHONDRIAL"/>
    <property type="match status" value="1"/>
</dbReference>
<comment type="pathway">
    <text evidence="1">Cofactor biosynthesis; ubiquinone biosynthesis.</text>
</comment>
<dbReference type="GO" id="GO:0006744">
    <property type="term" value="P:ubiquinone biosynthetic process"/>
    <property type="evidence" value="ECO:0007669"/>
    <property type="project" value="UniProtKB-KW"/>
</dbReference>
<evidence type="ECO:0000256" key="5">
    <source>
        <dbReference type="ARBA" id="ARBA00023121"/>
    </source>
</evidence>
<dbReference type="InterPro" id="IPR013718">
    <property type="entry name" value="COQ9_C"/>
</dbReference>
<dbReference type="Pfam" id="PF08511">
    <property type="entry name" value="COQ9"/>
    <property type="match status" value="1"/>
</dbReference>
<keyword evidence="4" id="KW-0809">Transit peptide</keyword>
<protein>
    <submittedName>
        <fullName evidence="8">COQ9 family protein</fullName>
    </submittedName>
</protein>
<dbReference type="PANTHER" id="PTHR21427">
    <property type="entry name" value="UBIQUINONE BIOSYNTHESIS PROTEIN COQ9, MITOCHONDRIAL"/>
    <property type="match status" value="1"/>
</dbReference>
<evidence type="ECO:0000259" key="7">
    <source>
        <dbReference type="Pfam" id="PF08511"/>
    </source>
</evidence>